<dbReference type="PANTHER" id="PTHR19136:SF81">
    <property type="entry name" value="MOLYBDENUM COFACTOR GUANYLYLTRANSFERASE"/>
    <property type="match status" value="1"/>
</dbReference>
<dbReference type="GO" id="GO:0005525">
    <property type="term" value="F:GTP binding"/>
    <property type="evidence" value="ECO:0007669"/>
    <property type="project" value="UniProtKB-UniRule"/>
</dbReference>
<comment type="subunit">
    <text evidence="8">Monomer.</text>
</comment>
<evidence type="ECO:0000313" key="10">
    <source>
        <dbReference type="EMBL" id="RKG39796.1"/>
    </source>
</evidence>
<evidence type="ECO:0000256" key="3">
    <source>
        <dbReference type="ARBA" id="ARBA00022723"/>
    </source>
</evidence>
<dbReference type="Proteomes" id="UP000280405">
    <property type="component" value="Unassembled WGS sequence"/>
</dbReference>
<evidence type="ECO:0000256" key="7">
    <source>
        <dbReference type="ARBA" id="ARBA00023150"/>
    </source>
</evidence>
<accession>A0A3A8F221</accession>
<dbReference type="EMBL" id="RAXT01000004">
    <property type="protein sequence ID" value="RKG39796.1"/>
    <property type="molecule type" value="Genomic_DNA"/>
</dbReference>
<comment type="subcellular location">
    <subcellularLocation>
        <location evidence="8">Cytoplasm</location>
    </subcellularLocation>
</comment>
<comment type="cofactor">
    <cofactor evidence="8">
        <name>Mg(2+)</name>
        <dbReference type="ChEBI" id="CHEBI:18420"/>
    </cofactor>
</comment>
<dbReference type="GO" id="GO:0046872">
    <property type="term" value="F:metal ion binding"/>
    <property type="evidence" value="ECO:0007669"/>
    <property type="project" value="UniProtKB-KW"/>
</dbReference>
<feature type="binding site" evidence="8">
    <location>
        <position position="26"/>
    </location>
    <ligand>
        <name>GTP</name>
        <dbReference type="ChEBI" id="CHEBI:37565"/>
    </ligand>
</feature>
<dbReference type="Gene3D" id="3.90.550.10">
    <property type="entry name" value="Spore Coat Polysaccharide Biosynthesis Protein SpsA, Chain A"/>
    <property type="match status" value="1"/>
</dbReference>
<dbReference type="InterPro" id="IPR029044">
    <property type="entry name" value="Nucleotide-diphossugar_trans"/>
</dbReference>
<dbReference type="EC" id="2.7.7.77" evidence="8"/>
<dbReference type="OrthoDB" id="9788394at2"/>
<evidence type="ECO:0000256" key="6">
    <source>
        <dbReference type="ARBA" id="ARBA00023134"/>
    </source>
</evidence>
<dbReference type="CDD" id="cd02503">
    <property type="entry name" value="MobA"/>
    <property type="match status" value="1"/>
</dbReference>
<dbReference type="InterPro" id="IPR013482">
    <property type="entry name" value="Molybde_CF_guanTrfase"/>
</dbReference>
<comment type="domain">
    <text evidence="8">The N-terminal domain determines nucleotide recognition and specific binding, while the C-terminal domain determines the specific binding to the target protein.</text>
</comment>
<evidence type="ECO:0000313" key="11">
    <source>
        <dbReference type="Proteomes" id="UP000280405"/>
    </source>
</evidence>
<keyword evidence="5 8" id="KW-0460">Magnesium</keyword>
<comment type="catalytic activity">
    <reaction evidence="8">
        <text>Mo-molybdopterin + GTP + H(+) = Mo-molybdopterin guanine dinucleotide + diphosphate</text>
        <dbReference type="Rhea" id="RHEA:34243"/>
        <dbReference type="ChEBI" id="CHEBI:15378"/>
        <dbReference type="ChEBI" id="CHEBI:33019"/>
        <dbReference type="ChEBI" id="CHEBI:37565"/>
        <dbReference type="ChEBI" id="CHEBI:71302"/>
        <dbReference type="ChEBI" id="CHEBI:71310"/>
        <dbReference type="EC" id="2.7.7.77"/>
    </reaction>
</comment>
<feature type="binding site" evidence="8">
    <location>
        <position position="105"/>
    </location>
    <ligand>
        <name>Mg(2+)</name>
        <dbReference type="ChEBI" id="CHEBI:18420"/>
    </ligand>
</feature>
<dbReference type="InterPro" id="IPR025877">
    <property type="entry name" value="MobA-like_NTP_Trfase"/>
</dbReference>
<proteinExistence type="inferred from homology"/>
<dbReference type="GO" id="GO:0061603">
    <property type="term" value="F:molybdenum cofactor guanylyltransferase activity"/>
    <property type="evidence" value="ECO:0007669"/>
    <property type="project" value="UniProtKB-EC"/>
</dbReference>
<reference evidence="10 11" key="1">
    <citation type="submission" date="2018-09" db="EMBL/GenBank/DDBJ databases">
        <title>The draft genome of Acinetobacter spp. strains.</title>
        <authorList>
            <person name="Qin J."/>
            <person name="Feng Y."/>
            <person name="Zong Z."/>
        </authorList>
    </citation>
    <scope>NUCLEOTIDE SEQUENCE [LARGE SCALE GENOMIC DNA]</scope>
    <source>
        <strain evidence="10 11">WCHAc060115</strain>
    </source>
</reference>
<keyword evidence="4 8" id="KW-0547">Nucleotide-binding</keyword>
<keyword evidence="7 8" id="KW-0501">Molybdenum cofactor biosynthesis</keyword>
<comment type="similarity">
    <text evidence="8">Belongs to the MobA family.</text>
</comment>
<keyword evidence="3 8" id="KW-0479">Metal-binding</keyword>
<feature type="binding site" evidence="8">
    <location>
        <position position="72"/>
    </location>
    <ligand>
        <name>GTP</name>
        <dbReference type="ChEBI" id="CHEBI:37565"/>
    </ligand>
</feature>
<comment type="caution">
    <text evidence="10">The sequence shown here is derived from an EMBL/GenBank/DDBJ whole genome shotgun (WGS) entry which is preliminary data.</text>
</comment>
<dbReference type="GO" id="GO:0005737">
    <property type="term" value="C:cytoplasm"/>
    <property type="evidence" value="ECO:0007669"/>
    <property type="project" value="UniProtKB-SubCell"/>
</dbReference>
<keyword evidence="11" id="KW-1185">Reference proteome</keyword>
<dbReference type="SUPFAM" id="SSF53448">
    <property type="entry name" value="Nucleotide-diphospho-sugar transferases"/>
    <property type="match status" value="1"/>
</dbReference>
<dbReference type="HAMAP" id="MF_00316">
    <property type="entry name" value="MobA"/>
    <property type="match status" value="1"/>
</dbReference>
<sequence length="198" mass="22429">MEYVIMSLGGLVLAGGLGSRMGYKNKGLMPFGGQYLIDPAIQVLKKQCEYVAISANQDIQHYQQKGLDVWSDYAPWLGLGPLGGVYSSVSQFPLSIDTIQVLPCDSPFISEQVIAKLSQQLNLQYTKAVYAKSENQIYPVIFQFKRQDLGELKQYLLTQSKHSIRQWLHHMQAVAIDFEDDAQFININDFQTLQRYLA</sequence>
<keyword evidence="1 8" id="KW-0963">Cytoplasm</keyword>
<comment type="caution">
    <text evidence="8">Lacks conserved residue(s) required for the propagation of feature annotation.</text>
</comment>
<organism evidence="10 11">
    <name type="scientific">Acinetobacter rongchengensis</name>
    <dbReference type="NCBI Taxonomy" id="2419601"/>
    <lineage>
        <taxon>Bacteria</taxon>
        <taxon>Pseudomonadati</taxon>
        <taxon>Pseudomonadota</taxon>
        <taxon>Gammaproteobacteria</taxon>
        <taxon>Moraxellales</taxon>
        <taxon>Moraxellaceae</taxon>
        <taxon>Acinetobacter</taxon>
    </lineage>
</organism>
<keyword evidence="6 8" id="KW-0342">GTP-binding</keyword>
<dbReference type="AlphaFoldDB" id="A0A3A8F221"/>
<protein>
    <recommendedName>
        <fullName evidence="8">Molybdenum cofactor guanylyltransferase</fullName>
        <shortName evidence="8">MoCo guanylyltransferase</shortName>
        <ecNumber evidence="8">2.7.7.77</ecNumber>
    </recommendedName>
    <alternativeName>
        <fullName evidence="8">GTP:molybdopterin guanylyltransferase</fullName>
    </alternativeName>
    <alternativeName>
        <fullName evidence="8">Mo-MPT guanylyltransferase</fullName>
    </alternativeName>
    <alternativeName>
        <fullName evidence="8">Molybdopterin guanylyltransferase</fullName>
    </alternativeName>
    <alternativeName>
        <fullName evidence="8">Molybdopterin-guanine dinucleotide synthase</fullName>
        <shortName evidence="8">MGD synthase</shortName>
    </alternativeName>
</protein>
<evidence type="ECO:0000256" key="2">
    <source>
        <dbReference type="ARBA" id="ARBA00022679"/>
    </source>
</evidence>
<name>A0A3A8F221_9GAMM</name>
<evidence type="ECO:0000259" key="9">
    <source>
        <dbReference type="Pfam" id="PF12804"/>
    </source>
</evidence>
<feature type="binding site" evidence="8">
    <location>
        <begin position="13"/>
        <end position="15"/>
    </location>
    <ligand>
        <name>GTP</name>
        <dbReference type="ChEBI" id="CHEBI:37565"/>
    </ligand>
</feature>
<keyword evidence="2 8" id="KW-0808">Transferase</keyword>
<dbReference type="Pfam" id="PF12804">
    <property type="entry name" value="NTP_transf_3"/>
    <property type="match status" value="1"/>
</dbReference>
<evidence type="ECO:0000256" key="8">
    <source>
        <dbReference type="HAMAP-Rule" id="MF_00316"/>
    </source>
</evidence>
<dbReference type="PANTHER" id="PTHR19136">
    <property type="entry name" value="MOLYBDENUM COFACTOR GUANYLYLTRANSFERASE"/>
    <property type="match status" value="1"/>
</dbReference>
<feature type="binding site" evidence="8">
    <location>
        <position position="105"/>
    </location>
    <ligand>
        <name>GTP</name>
        <dbReference type="ChEBI" id="CHEBI:37565"/>
    </ligand>
</feature>
<comment type="function">
    <text evidence="8">Transfers a GMP moiety from GTP to Mo-molybdopterin (Mo-MPT) cofactor (Moco or molybdenum cofactor) to form Mo-molybdopterin guanine dinucleotide (Mo-MGD) cofactor.</text>
</comment>
<feature type="domain" description="MobA-like NTP transferase" evidence="9">
    <location>
        <begin position="10"/>
        <end position="170"/>
    </location>
</feature>
<gene>
    <name evidence="8" type="primary">mobA</name>
    <name evidence="10" type="ORF">D7V20_04120</name>
</gene>
<evidence type="ECO:0000256" key="5">
    <source>
        <dbReference type="ARBA" id="ARBA00022842"/>
    </source>
</evidence>
<evidence type="ECO:0000256" key="1">
    <source>
        <dbReference type="ARBA" id="ARBA00022490"/>
    </source>
</evidence>
<dbReference type="GO" id="GO:1902758">
    <property type="term" value="P:bis(molybdopterin guanine dinucleotide)molybdenum biosynthetic process"/>
    <property type="evidence" value="ECO:0007669"/>
    <property type="project" value="TreeGrafter"/>
</dbReference>
<evidence type="ECO:0000256" key="4">
    <source>
        <dbReference type="ARBA" id="ARBA00022741"/>
    </source>
</evidence>